<dbReference type="SUPFAM" id="SSF88946">
    <property type="entry name" value="Sigma2 domain of RNA polymerase sigma factors"/>
    <property type="match status" value="1"/>
</dbReference>
<keyword evidence="3" id="KW-0731">Sigma factor</keyword>
<evidence type="ECO:0000256" key="4">
    <source>
        <dbReference type="ARBA" id="ARBA00023125"/>
    </source>
</evidence>
<keyword evidence="4" id="KW-0238">DNA-binding</keyword>
<dbReference type="InterPro" id="IPR036388">
    <property type="entry name" value="WH-like_DNA-bd_sf"/>
</dbReference>
<comment type="similarity">
    <text evidence="1">Belongs to the sigma-70 factor family. ECF subfamily.</text>
</comment>
<keyword evidence="9" id="KW-1185">Reference proteome</keyword>
<dbReference type="STRING" id="83767.SAMN05660652_02855"/>
<dbReference type="EMBL" id="FNCY01000013">
    <property type="protein sequence ID" value="SDI10611.1"/>
    <property type="molecule type" value="Genomic_DNA"/>
</dbReference>
<evidence type="ECO:0000259" key="6">
    <source>
        <dbReference type="Pfam" id="PF04542"/>
    </source>
</evidence>
<dbReference type="Proteomes" id="UP000198607">
    <property type="component" value="Unassembled WGS sequence"/>
</dbReference>
<dbReference type="NCBIfam" id="TIGR02937">
    <property type="entry name" value="sigma70-ECF"/>
    <property type="match status" value="1"/>
</dbReference>
<dbReference type="PANTHER" id="PTHR43133:SF8">
    <property type="entry name" value="RNA POLYMERASE SIGMA FACTOR HI_1459-RELATED"/>
    <property type="match status" value="1"/>
</dbReference>
<keyword evidence="2" id="KW-0805">Transcription regulation</keyword>
<evidence type="ECO:0000259" key="7">
    <source>
        <dbReference type="Pfam" id="PF08281"/>
    </source>
</evidence>
<dbReference type="RefSeq" id="WP_091938581.1">
    <property type="nucleotide sequence ID" value="NZ_FNCY01000013.1"/>
</dbReference>
<dbReference type="GO" id="GO:0016987">
    <property type="term" value="F:sigma factor activity"/>
    <property type="evidence" value="ECO:0007669"/>
    <property type="project" value="UniProtKB-KW"/>
</dbReference>
<dbReference type="Gene3D" id="1.10.1740.10">
    <property type="match status" value="1"/>
</dbReference>
<evidence type="ECO:0000313" key="8">
    <source>
        <dbReference type="EMBL" id="SDI10611.1"/>
    </source>
</evidence>
<keyword evidence="5" id="KW-0804">Transcription</keyword>
<proteinExistence type="inferred from homology"/>
<dbReference type="Pfam" id="PF04542">
    <property type="entry name" value="Sigma70_r2"/>
    <property type="match status" value="1"/>
</dbReference>
<protein>
    <submittedName>
        <fullName evidence="8">RNA polymerase sigma-70 factor, ECF subfamily</fullName>
    </submittedName>
</protein>
<dbReference type="SUPFAM" id="SSF88659">
    <property type="entry name" value="Sigma3 and sigma4 domains of RNA polymerase sigma factors"/>
    <property type="match status" value="1"/>
</dbReference>
<gene>
    <name evidence="8" type="ORF">SAMN05660652_02855</name>
</gene>
<evidence type="ECO:0000313" key="9">
    <source>
        <dbReference type="Proteomes" id="UP000198607"/>
    </source>
</evidence>
<reference evidence="8 9" key="1">
    <citation type="submission" date="2016-10" db="EMBL/GenBank/DDBJ databases">
        <authorList>
            <person name="de Groot N.N."/>
        </authorList>
    </citation>
    <scope>NUCLEOTIDE SEQUENCE [LARGE SCALE GENOMIC DNA]</scope>
    <source>
        <strain evidence="8 9">DSM 5885</strain>
    </source>
</reference>
<dbReference type="GO" id="GO:0006352">
    <property type="term" value="P:DNA-templated transcription initiation"/>
    <property type="evidence" value="ECO:0007669"/>
    <property type="project" value="InterPro"/>
</dbReference>
<accession>A0A1G8HVR9</accession>
<dbReference type="InterPro" id="IPR013324">
    <property type="entry name" value="RNA_pol_sigma_r3/r4-like"/>
</dbReference>
<name>A0A1G8HVR9_9RHOO</name>
<evidence type="ECO:0000256" key="2">
    <source>
        <dbReference type="ARBA" id="ARBA00023015"/>
    </source>
</evidence>
<evidence type="ECO:0000256" key="3">
    <source>
        <dbReference type="ARBA" id="ARBA00023082"/>
    </source>
</evidence>
<dbReference type="InterPro" id="IPR039425">
    <property type="entry name" value="RNA_pol_sigma-70-like"/>
</dbReference>
<evidence type="ECO:0000256" key="1">
    <source>
        <dbReference type="ARBA" id="ARBA00010641"/>
    </source>
</evidence>
<dbReference type="OrthoDB" id="9784272at2"/>
<dbReference type="PANTHER" id="PTHR43133">
    <property type="entry name" value="RNA POLYMERASE ECF-TYPE SIGMA FACTO"/>
    <property type="match status" value="1"/>
</dbReference>
<dbReference type="InterPro" id="IPR007627">
    <property type="entry name" value="RNA_pol_sigma70_r2"/>
</dbReference>
<feature type="domain" description="RNA polymerase sigma factor 70 region 4 type 2" evidence="7">
    <location>
        <begin position="106"/>
        <end position="158"/>
    </location>
</feature>
<feature type="domain" description="RNA polymerase sigma-70 region 2" evidence="6">
    <location>
        <begin position="10"/>
        <end position="75"/>
    </location>
</feature>
<dbReference type="AlphaFoldDB" id="A0A1G8HVR9"/>
<evidence type="ECO:0000256" key="5">
    <source>
        <dbReference type="ARBA" id="ARBA00023163"/>
    </source>
</evidence>
<dbReference type="Gene3D" id="1.10.10.10">
    <property type="entry name" value="Winged helix-like DNA-binding domain superfamily/Winged helix DNA-binding domain"/>
    <property type="match status" value="1"/>
</dbReference>
<dbReference type="InterPro" id="IPR013325">
    <property type="entry name" value="RNA_pol_sigma_r2"/>
</dbReference>
<dbReference type="InterPro" id="IPR014284">
    <property type="entry name" value="RNA_pol_sigma-70_dom"/>
</dbReference>
<dbReference type="InterPro" id="IPR013249">
    <property type="entry name" value="RNA_pol_sigma70_r4_t2"/>
</dbReference>
<dbReference type="GO" id="GO:0003677">
    <property type="term" value="F:DNA binding"/>
    <property type="evidence" value="ECO:0007669"/>
    <property type="project" value="UniProtKB-KW"/>
</dbReference>
<sequence length="184" mass="20508">MTPEALLQHYGRHRVKLVAVLSRLVRREEAEELADETLTKALSSVASFREEADAGTWLHRIAVNLAYDLLRRQMRHPEVSLEDGIESLEHAADAGQAPQEQREMSQCVRNLLTTLPPEQHEALVHADIHDLTAAEIARNTGVSTGNAKIRLHRARRAMKTLLETHCDLAVEADGVCRCTPKAAE</sequence>
<dbReference type="Pfam" id="PF08281">
    <property type="entry name" value="Sigma70_r4_2"/>
    <property type="match status" value="1"/>
</dbReference>
<organism evidence="8 9">
    <name type="scientific">Propionivibrio dicarboxylicus</name>
    <dbReference type="NCBI Taxonomy" id="83767"/>
    <lineage>
        <taxon>Bacteria</taxon>
        <taxon>Pseudomonadati</taxon>
        <taxon>Pseudomonadota</taxon>
        <taxon>Betaproteobacteria</taxon>
        <taxon>Rhodocyclales</taxon>
        <taxon>Rhodocyclaceae</taxon>
        <taxon>Propionivibrio</taxon>
    </lineage>
</organism>